<dbReference type="InterPro" id="IPR036770">
    <property type="entry name" value="Ankyrin_rpt-contain_sf"/>
</dbReference>
<dbReference type="Pfam" id="PF00023">
    <property type="entry name" value="Ank"/>
    <property type="match status" value="1"/>
</dbReference>
<dbReference type="GO" id="GO:0005829">
    <property type="term" value="C:cytosol"/>
    <property type="evidence" value="ECO:0007669"/>
    <property type="project" value="TreeGrafter"/>
</dbReference>
<feature type="repeat" description="ANK" evidence="3">
    <location>
        <begin position="405"/>
        <end position="429"/>
    </location>
</feature>
<dbReference type="SUPFAM" id="SSF48403">
    <property type="entry name" value="Ankyrin repeat"/>
    <property type="match status" value="2"/>
</dbReference>
<dbReference type="AlphaFoldDB" id="A0A1Y2LHJ3"/>
<dbReference type="PROSITE" id="PS50088">
    <property type="entry name" value="ANK_REPEAT"/>
    <property type="match status" value="5"/>
</dbReference>
<dbReference type="SMART" id="SM00248">
    <property type="entry name" value="ANK"/>
    <property type="match status" value="8"/>
</dbReference>
<dbReference type="GO" id="GO:0051059">
    <property type="term" value="F:NF-kappaB binding"/>
    <property type="evidence" value="ECO:0007669"/>
    <property type="project" value="TreeGrafter"/>
</dbReference>
<organism evidence="5 6">
    <name type="scientific">Epicoccum nigrum</name>
    <name type="common">Soil fungus</name>
    <name type="synonym">Epicoccum purpurascens</name>
    <dbReference type="NCBI Taxonomy" id="105696"/>
    <lineage>
        <taxon>Eukaryota</taxon>
        <taxon>Fungi</taxon>
        <taxon>Dikarya</taxon>
        <taxon>Ascomycota</taxon>
        <taxon>Pezizomycotina</taxon>
        <taxon>Dothideomycetes</taxon>
        <taxon>Pleosporomycetidae</taxon>
        <taxon>Pleosporales</taxon>
        <taxon>Pleosporineae</taxon>
        <taxon>Didymellaceae</taxon>
        <taxon>Epicoccum</taxon>
    </lineage>
</organism>
<dbReference type="STRING" id="105696.A0A1Y2LHJ3"/>
<dbReference type="Pfam" id="PF06985">
    <property type="entry name" value="HET"/>
    <property type="match status" value="1"/>
</dbReference>
<feature type="repeat" description="ANK" evidence="3">
    <location>
        <begin position="606"/>
        <end position="639"/>
    </location>
</feature>
<keyword evidence="6" id="KW-1185">Reference proteome</keyword>
<feature type="repeat" description="ANK" evidence="3">
    <location>
        <begin position="572"/>
        <end position="596"/>
    </location>
</feature>
<dbReference type="PROSITE" id="PS50297">
    <property type="entry name" value="ANK_REP_REGION"/>
    <property type="match status" value="5"/>
</dbReference>
<evidence type="ECO:0000259" key="4">
    <source>
        <dbReference type="Pfam" id="PF06985"/>
    </source>
</evidence>
<dbReference type="InterPro" id="IPR010730">
    <property type="entry name" value="HET"/>
</dbReference>
<feature type="repeat" description="ANK" evidence="3">
    <location>
        <begin position="473"/>
        <end position="495"/>
    </location>
</feature>
<dbReference type="OMA" id="DLEAKNW"/>
<proteinExistence type="predicted"/>
<gene>
    <name evidence="5" type="ORF">B5807_11878</name>
</gene>
<dbReference type="InterPro" id="IPR002110">
    <property type="entry name" value="Ankyrin_rpt"/>
</dbReference>
<dbReference type="EMBL" id="KZ107864">
    <property type="protein sequence ID" value="OSS43493.1"/>
    <property type="molecule type" value="Genomic_DNA"/>
</dbReference>
<evidence type="ECO:0000256" key="3">
    <source>
        <dbReference type="PROSITE-ProRule" id="PRU00023"/>
    </source>
</evidence>
<dbReference type="Proteomes" id="UP000193240">
    <property type="component" value="Unassembled WGS sequence"/>
</dbReference>
<sequence length="701" mass="78080">MAAFNSYKHEPLDLQKSQIRLFRLLSKHDGILEGEVSTQDFEDGPSYRAVSYMWGPPSPTRDITIEGRSFTIRDNLWHFLNSAHDFGDAWLWIDQICIDQETVKERNHQVNLMSKIYERAFEVLIWLGPEADGSSEGIAAINSGYAAIARHGRQVQALFERPYWNRLWIIQEVLLSQKSVVLCGDEAFDLRQLARMYVPNAGDSSVESTGYPVLISYWILTMIKYVFSSEKFEKQSLSSILSSFSMSQCEDTRDKVFGLLSLVQSSAAKAVDYSKTATEVYFDTIHQIVKNEIDRDFDDHVGVALILRDSMGLRIENSFIKSYINRECTNPGKRRGKSNTESLLLALQRSDTEAIQALGADSECVNGEDIHGRTLLMRAIIHKDKNTVEQLLVMCKPDVETQDIDGLTPLLRAIALGDLDMVDTLLTIGKANIEAKNTVGLTCLMLAILKGHESMVELLLKIGKPDLVARDRTGQTPLMQAVVRGEASIVKLLLSARKIDADLRDNNARVSDIDTVPPHVDMINAEVPACAQLYPFAKSETAMHFAAVSGRSDIVTMLLAEKNIEADKKTSSGWTPLMEAVRKGHKDIVDMLLSSGKVNINAEDGHGTTPLHDAVRSGRLSTLESLLADENIRVDVQDRYGMTPLMNAVIRGNKNMVNLLLGTGKVKIEAKDDYGMTAMKYADSLKNETIVELIRGYSNLS</sequence>
<dbReference type="InParanoid" id="A0A1Y2LHJ3"/>
<feature type="domain" description="Heterokaryon incompatibility" evidence="4">
    <location>
        <begin position="47"/>
        <end position="172"/>
    </location>
</feature>
<dbReference type="PANTHER" id="PTHR46680:SF3">
    <property type="entry name" value="NF-KAPPA-B INHIBITOR CACTUS"/>
    <property type="match status" value="1"/>
</dbReference>
<dbReference type="Pfam" id="PF12796">
    <property type="entry name" value="Ank_2"/>
    <property type="match status" value="2"/>
</dbReference>
<evidence type="ECO:0000313" key="6">
    <source>
        <dbReference type="Proteomes" id="UP000193240"/>
    </source>
</evidence>
<dbReference type="Gene3D" id="1.25.40.20">
    <property type="entry name" value="Ankyrin repeat-containing domain"/>
    <property type="match status" value="3"/>
</dbReference>
<accession>A0A1Y2LHJ3</accession>
<feature type="repeat" description="ANK" evidence="3">
    <location>
        <begin position="640"/>
        <end position="664"/>
    </location>
</feature>
<evidence type="ECO:0000313" key="5">
    <source>
        <dbReference type="EMBL" id="OSS43493.1"/>
    </source>
</evidence>
<dbReference type="GO" id="GO:0071356">
    <property type="term" value="P:cellular response to tumor necrosis factor"/>
    <property type="evidence" value="ECO:0007669"/>
    <property type="project" value="TreeGrafter"/>
</dbReference>
<protein>
    <recommendedName>
        <fullName evidence="4">Heterokaryon incompatibility domain-containing protein</fullName>
    </recommendedName>
</protein>
<evidence type="ECO:0000256" key="2">
    <source>
        <dbReference type="ARBA" id="ARBA00023043"/>
    </source>
</evidence>
<name>A0A1Y2LHJ3_EPING</name>
<keyword evidence="1" id="KW-0677">Repeat</keyword>
<dbReference type="PANTHER" id="PTHR46680">
    <property type="entry name" value="NF-KAPPA-B INHIBITOR ALPHA"/>
    <property type="match status" value="1"/>
</dbReference>
<keyword evidence="2 3" id="KW-0040">ANK repeat</keyword>
<reference evidence="5 6" key="1">
    <citation type="journal article" date="2017" name="Genome Announc.">
        <title>Genome sequence of the saprophytic ascomycete Epicoccum nigrum ICMP 19927 strain isolated from New Zealand.</title>
        <authorList>
            <person name="Fokin M."/>
            <person name="Fleetwood D."/>
            <person name="Weir B.S."/>
            <person name="Villas-Boas S.G."/>
        </authorList>
    </citation>
    <scope>NUCLEOTIDE SEQUENCE [LARGE SCALE GENOMIC DNA]</scope>
    <source>
        <strain evidence="5 6">ICMP 19927</strain>
    </source>
</reference>
<evidence type="ECO:0000256" key="1">
    <source>
        <dbReference type="ARBA" id="ARBA00022737"/>
    </source>
</evidence>
<dbReference type="InterPro" id="IPR051070">
    <property type="entry name" value="NF-kappa-B_inhibitor"/>
</dbReference>